<evidence type="ECO:0000259" key="6">
    <source>
        <dbReference type="PROSITE" id="PS51935"/>
    </source>
</evidence>
<dbReference type="GO" id="GO:0008234">
    <property type="term" value="F:cysteine-type peptidase activity"/>
    <property type="evidence" value="ECO:0007669"/>
    <property type="project" value="UniProtKB-KW"/>
</dbReference>
<dbReference type="InterPro" id="IPR000064">
    <property type="entry name" value="NLP_P60_dom"/>
</dbReference>
<comment type="caution">
    <text evidence="7">The sequence shown here is derived from an EMBL/GenBank/DDBJ whole genome shotgun (WGS) entry which is preliminary data.</text>
</comment>
<evidence type="ECO:0000256" key="4">
    <source>
        <dbReference type="ARBA" id="ARBA00022807"/>
    </source>
</evidence>
<evidence type="ECO:0000256" key="1">
    <source>
        <dbReference type="ARBA" id="ARBA00007074"/>
    </source>
</evidence>
<proteinExistence type="inferred from homology"/>
<dbReference type="InterPro" id="IPR051202">
    <property type="entry name" value="Peptidase_C40"/>
</dbReference>
<organism evidence="7 8">
    <name type="scientific">Pseudomonas duriflava</name>
    <dbReference type="NCBI Taxonomy" id="459528"/>
    <lineage>
        <taxon>Bacteria</taxon>
        <taxon>Pseudomonadati</taxon>
        <taxon>Pseudomonadota</taxon>
        <taxon>Gammaproteobacteria</taxon>
        <taxon>Pseudomonadales</taxon>
        <taxon>Pseudomonadaceae</taxon>
        <taxon>Pseudomonas</taxon>
    </lineage>
</organism>
<dbReference type="Gene3D" id="3.90.1720.10">
    <property type="entry name" value="endopeptidase domain like (from Nostoc punctiforme)"/>
    <property type="match status" value="1"/>
</dbReference>
<dbReference type="PANTHER" id="PTHR47053:SF1">
    <property type="entry name" value="MUREIN DD-ENDOPEPTIDASE MEPH-RELATED"/>
    <property type="match status" value="1"/>
</dbReference>
<dbReference type="SUPFAM" id="SSF54001">
    <property type="entry name" value="Cysteine proteinases"/>
    <property type="match status" value="1"/>
</dbReference>
<sequence>MRSFLITWLSACLMLPVAAVQAKEADSARTAAPAHAKSSSRTVASTSYRVQHVYVPAHPQKGVKSQTRFNRQHAAVKESTKVVNRAINVLGTPYRWGGTTPKKGFDCSGLVNYAYRDVKNLDLPRTSRELARVKGLKVERKNLKPGDLVFFKINGRGIDHVAIYLGHDRFIHAPRRGENVRIDHLSKPYWQKRFASAKRVLPQTIASSETARTRPATSRKS</sequence>
<keyword evidence="5" id="KW-0732">Signal</keyword>
<dbReference type="PANTHER" id="PTHR47053">
    <property type="entry name" value="MUREIN DD-ENDOPEPTIDASE MEPH-RELATED"/>
    <property type="match status" value="1"/>
</dbReference>
<evidence type="ECO:0000256" key="5">
    <source>
        <dbReference type="SAM" id="SignalP"/>
    </source>
</evidence>
<dbReference type="InterPro" id="IPR038765">
    <property type="entry name" value="Papain-like_cys_pep_sf"/>
</dbReference>
<dbReference type="GO" id="GO:0006508">
    <property type="term" value="P:proteolysis"/>
    <property type="evidence" value="ECO:0007669"/>
    <property type="project" value="UniProtKB-KW"/>
</dbReference>
<feature type="domain" description="NlpC/P60" evidence="6">
    <location>
        <begin position="76"/>
        <end position="201"/>
    </location>
</feature>
<comment type="similarity">
    <text evidence="1">Belongs to the peptidase C40 family.</text>
</comment>
<name>A0A562QNQ8_9PSED</name>
<keyword evidence="2" id="KW-0645">Protease</keyword>
<evidence type="ECO:0000313" key="8">
    <source>
        <dbReference type="Proteomes" id="UP000316905"/>
    </source>
</evidence>
<evidence type="ECO:0000256" key="3">
    <source>
        <dbReference type="ARBA" id="ARBA00022801"/>
    </source>
</evidence>
<reference evidence="7 8" key="1">
    <citation type="journal article" date="2015" name="Stand. Genomic Sci.">
        <title>Genomic Encyclopedia of Bacterial and Archaeal Type Strains, Phase III: the genomes of soil and plant-associated and newly described type strains.</title>
        <authorList>
            <person name="Whitman W.B."/>
            <person name="Woyke T."/>
            <person name="Klenk H.P."/>
            <person name="Zhou Y."/>
            <person name="Lilburn T.G."/>
            <person name="Beck B.J."/>
            <person name="De Vos P."/>
            <person name="Vandamme P."/>
            <person name="Eisen J.A."/>
            <person name="Garrity G."/>
            <person name="Hugenholtz P."/>
            <person name="Kyrpides N.C."/>
        </authorList>
    </citation>
    <scope>NUCLEOTIDE SEQUENCE [LARGE SCALE GENOMIC DNA]</scope>
    <source>
        <strain evidence="7 8">CGMCC 1.6858</strain>
    </source>
</reference>
<dbReference type="RefSeq" id="WP_145136419.1">
    <property type="nucleotide sequence ID" value="NZ_VLKY01000001.1"/>
</dbReference>
<evidence type="ECO:0000313" key="7">
    <source>
        <dbReference type="EMBL" id="TWI58398.1"/>
    </source>
</evidence>
<keyword evidence="4" id="KW-0788">Thiol protease</keyword>
<gene>
    <name evidence="7" type="ORF">IQ22_00102</name>
</gene>
<dbReference type="OrthoDB" id="9807055at2"/>
<dbReference type="AlphaFoldDB" id="A0A562QNQ8"/>
<feature type="signal peptide" evidence="5">
    <location>
        <begin position="1"/>
        <end position="22"/>
    </location>
</feature>
<protein>
    <submittedName>
        <fullName evidence="7">Cell wall-associated NlpC family hydrolase</fullName>
    </submittedName>
</protein>
<keyword evidence="8" id="KW-1185">Reference proteome</keyword>
<dbReference type="EMBL" id="VLKY01000001">
    <property type="protein sequence ID" value="TWI58398.1"/>
    <property type="molecule type" value="Genomic_DNA"/>
</dbReference>
<dbReference type="Pfam" id="PF00877">
    <property type="entry name" value="NLPC_P60"/>
    <property type="match status" value="1"/>
</dbReference>
<keyword evidence="3 7" id="KW-0378">Hydrolase</keyword>
<evidence type="ECO:0000256" key="2">
    <source>
        <dbReference type="ARBA" id="ARBA00022670"/>
    </source>
</evidence>
<dbReference type="PROSITE" id="PS51935">
    <property type="entry name" value="NLPC_P60"/>
    <property type="match status" value="1"/>
</dbReference>
<accession>A0A562QNQ8</accession>
<dbReference type="Proteomes" id="UP000316905">
    <property type="component" value="Unassembled WGS sequence"/>
</dbReference>
<feature type="chain" id="PRO_5021992470" evidence="5">
    <location>
        <begin position="23"/>
        <end position="221"/>
    </location>
</feature>